<organism evidence="7 8">
    <name type="scientific">Arachis hypogaea</name>
    <name type="common">Peanut</name>
    <dbReference type="NCBI Taxonomy" id="3818"/>
    <lineage>
        <taxon>Eukaryota</taxon>
        <taxon>Viridiplantae</taxon>
        <taxon>Streptophyta</taxon>
        <taxon>Embryophyta</taxon>
        <taxon>Tracheophyta</taxon>
        <taxon>Spermatophyta</taxon>
        <taxon>Magnoliopsida</taxon>
        <taxon>eudicotyledons</taxon>
        <taxon>Gunneridae</taxon>
        <taxon>Pentapetalae</taxon>
        <taxon>rosids</taxon>
        <taxon>fabids</taxon>
        <taxon>Fabales</taxon>
        <taxon>Fabaceae</taxon>
        <taxon>Papilionoideae</taxon>
        <taxon>50 kb inversion clade</taxon>
        <taxon>dalbergioids sensu lato</taxon>
        <taxon>Dalbergieae</taxon>
        <taxon>Pterocarpus clade</taxon>
        <taxon>Arachis</taxon>
    </lineage>
</organism>
<dbReference type="InterPro" id="IPR006564">
    <property type="entry name" value="Znf_PMZ"/>
</dbReference>
<feature type="compositionally biased region" description="Basic residues" evidence="5">
    <location>
        <begin position="243"/>
        <end position="253"/>
    </location>
</feature>
<dbReference type="SMART" id="SM00575">
    <property type="entry name" value="ZnF_PMZ"/>
    <property type="match status" value="1"/>
</dbReference>
<feature type="compositionally biased region" description="Basic residues" evidence="5">
    <location>
        <begin position="331"/>
        <end position="343"/>
    </location>
</feature>
<dbReference type="PANTHER" id="PTHR31973">
    <property type="entry name" value="POLYPROTEIN, PUTATIVE-RELATED"/>
    <property type="match status" value="1"/>
</dbReference>
<protein>
    <recommendedName>
        <fullName evidence="6">SWIM-type domain-containing protein</fullName>
    </recommendedName>
</protein>
<dbReference type="AlphaFoldDB" id="A0A444YYI1"/>
<name>A0A444YYI1_ARAHY</name>
<dbReference type="Pfam" id="PF04434">
    <property type="entry name" value="SWIM"/>
    <property type="match status" value="1"/>
</dbReference>
<feature type="region of interest" description="Disordered" evidence="5">
    <location>
        <begin position="617"/>
        <end position="669"/>
    </location>
</feature>
<keyword evidence="8" id="KW-1185">Reference proteome</keyword>
<feature type="compositionally biased region" description="Basic residues" evidence="5">
    <location>
        <begin position="622"/>
        <end position="634"/>
    </location>
</feature>
<evidence type="ECO:0000256" key="3">
    <source>
        <dbReference type="ARBA" id="ARBA00022833"/>
    </source>
</evidence>
<evidence type="ECO:0000256" key="2">
    <source>
        <dbReference type="ARBA" id="ARBA00022771"/>
    </source>
</evidence>
<dbReference type="PROSITE" id="PS50966">
    <property type="entry name" value="ZF_SWIM"/>
    <property type="match status" value="1"/>
</dbReference>
<dbReference type="GO" id="GO:0008270">
    <property type="term" value="F:zinc ion binding"/>
    <property type="evidence" value="ECO:0007669"/>
    <property type="project" value="UniProtKB-KW"/>
</dbReference>
<dbReference type="PANTHER" id="PTHR31973:SF197">
    <property type="entry name" value="SWIM-TYPE DOMAIN-CONTAINING PROTEIN"/>
    <property type="match status" value="1"/>
</dbReference>
<sequence>MVLRRFSGVTQRRRCLCGTATATLESQNDVVSWGKTNESPHVAVLITVRVVVTWAKGLMNAELLDIMFHHGGNFERGKDGRWTYTPDNRHCLGDLDVDRLDVFYLRNYFKELGYETMKEVWWQVPGMSLEVGLRRLDCDNELRELCNHGGKNNGVVDVYIEHGISEPEIVQGEDVVVHVDDEVRDLGEQAKSNARMVKDPPVKPTTEKDPPRSLSMVTYKPQAKEALLKKSNVNSNMESQPKPKSKCKPKTVPKPKPMPRQNNVTRTRRYCLRSVGKGISKAKKNASDHVLLSSDSDSHDSYESAEDEAYKPQEPDDSSDESGIGYTVPSQKKKVKKPNARKKVQAESAKEKGKAKVCVDDDGFVEDVSDEDVDIGFVGGGIKGDNHDAFNPGSESDGGNSWHSLEMKTPPNSEDELVGEESSEEVFSVFRQGARFGELHLEVEMKFNTKWEFKEAVREFTIQEGRRMRFRKNDGKRVRAVCKVKDCKWVVYASRDHEDSCWQVKTFFNDHTCPREDKNRAANRNWVADTGYEKFEVHGRPTNHVVDLGKRLCTCQFWMLTGIPCVHACAALARVNKHPEDFCHKLITMESYKETYKYHINPIPGQAFWEQSQFNKPLAPPIKRKPGNLQTKRRKDSDEVSSSSKKSKPFTEVTGEPATRPAKLPTRRR</sequence>
<feature type="domain" description="SWIM-type" evidence="6">
    <location>
        <begin position="535"/>
        <end position="576"/>
    </location>
</feature>
<dbReference type="InterPro" id="IPR058594">
    <property type="entry name" value="PB1-like_dom_pln"/>
</dbReference>
<dbReference type="EMBL" id="SDMP01000015">
    <property type="protein sequence ID" value="RYR06993.1"/>
    <property type="molecule type" value="Genomic_DNA"/>
</dbReference>
<evidence type="ECO:0000313" key="7">
    <source>
        <dbReference type="EMBL" id="RYR06993.1"/>
    </source>
</evidence>
<feature type="region of interest" description="Disordered" evidence="5">
    <location>
        <begin position="189"/>
        <end position="216"/>
    </location>
</feature>
<evidence type="ECO:0000256" key="1">
    <source>
        <dbReference type="ARBA" id="ARBA00022723"/>
    </source>
</evidence>
<evidence type="ECO:0000256" key="4">
    <source>
        <dbReference type="PROSITE-ProRule" id="PRU00325"/>
    </source>
</evidence>
<reference evidence="7 8" key="1">
    <citation type="submission" date="2019-01" db="EMBL/GenBank/DDBJ databases">
        <title>Sequencing of cultivated peanut Arachis hypogaea provides insights into genome evolution and oil improvement.</title>
        <authorList>
            <person name="Chen X."/>
        </authorList>
    </citation>
    <scope>NUCLEOTIDE SEQUENCE [LARGE SCALE GENOMIC DNA]</scope>
    <source>
        <strain evidence="8">cv. Fuhuasheng</strain>
        <tissue evidence="7">Leaves</tissue>
    </source>
</reference>
<accession>A0A444YYI1</accession>
<keyword evidence="3" id="KW-0862">Zinc</keyword>
<proteinExistence type="predicted"/>
<evidence type="ECO:0000259" key="6">
    <source>
        <dbReference type="PROSITE" id="PS50966"/>
    </source>
</evidence>
<dbReference type="InterPro" id="IPR004332">
    <property type="entry name" value="Transposase_MuDR"/>
</dbReference>
<keyword evidence="1" id="KW-0479">Metal-binding</keyword>
<comment type="caution">
    <text evidence="7">The sequence shown here is derived from an EMBL/GenBank/DDBJ whole genome shotgun (WGS) entry which is preliminary data.</text>
</comment>
<gene>
    <name evidence="7" type="ORF">Ahy_B05g074312</name>
</gene>
<feature type="compositionally biased region" description="Basic and acidic residues" evidence="5">
    <location>
        <begin position="344"/>
        <end position="355"/>
    </location>
</feature>
<keyword evidence="2 4" id="KW-0863">Zinc-finger</keyword>
<dbReference type="Proteomes" id="UP000289738">
    <property type="component" value="Chromosome B05"/>
</dbReference>
<dbReference type="Pfam" id="PF26130">
    <property type="entry name" value="PB1-like"/>
    <property type="match status" value="1"/>
</dbReference>
<feature type="compositionally biased region" description="Basic and acidic residues" evidence="5">
    <location>
        <begin position="196"/>
        <end position="211"/>
    </location>
</feature>
<feature type="region of interest" description="Disordered" evidence="5">
    <location>
        <begin position="228"/>
        <end position="355"/>
    </location>
</feature>
<evidence type="ECO:0000313" key="8">
    <source>
        <dbReference type="Proteomes" id="UP000289738"/>
    </source>
</evidence>
<dbReference type="Pfam" id="PF03108">
    <property type="entry name" value="DBD_Tnp_Mut"/>
    <property type="match status" value="1"/>
</dbReference>
<evidence type="ECO:0000256" key="5">
    <source>
        <dbReference type="SAM" id="MobiDB-lite"/>
    </source>
</evidence>
<dbReference type="InterPro" id="IPR007527">
    <property type="entry name" value="Znf_SWIM"/>
</dbReference>
<feature type="compositionally biased region" description="Basic and acidic residues" evidence="5">
    <location>
        <begin position="296"/>
        <end position="314"/>
    </location>
</feature>